<evidence type="ECO:0000313" key="11">
    <source>
        <dbReference type="Proteomes" id="UP000182491"/>
    </source>
</evidence>
<organism evidence="10 11">
    <name type="scientific">Pontibacter akesuensis</name>
    <dbReference type="NCBI Taxonomy" id="388950"/>
    <lineage>
        <taxon>Bacteria</taxon>
        <taxon>Pseudomonadati</taxon>
        <taxon>Bacteroidota</taxon>
        <taxon>Cytophagia</taxon>
        <taxon>Cytophagales</taxon>
        <taxon>Hymenobacteraceae</taxon>
        <taxon>Pontibacter</taxon>
    </lineage>
</organism>
<keyword evidence="4 8" id="KW-0812">Transmembrane</keyword>
<evidence type="ECO:0000259" key="9">
    <source>
        <dbReference type="Pfam" id="PF00535"/>
    </source>
</evidence>
<keyword evidence="7 8" id="KW-0472">Membrane</keyword>
<dbReference type="PANTHER" id="PTHR48090:SF3">
    <property type="entry name" value="UNDECAPRENYL-PHOSPHATE 4-DEOXY-4-FORMAMIDO-L-ARABINOSE TRANSFERASE"/>
    <property type="match status" value="1"/>
</dbReference>
<dbReference type="Pfam" id="PF00535">
    <property type="entry name" value="Glycos_transf_2"/>
    <property type="match status" value="1"/>
</dbReference>
<name>A0A1I7KMM1_9BACT</name>
<evidence type="ECO:0000256" key="8">
    <source>
        <dbReference type="SAM" id="Phobius"/>
    </source>
</evidence>
<keyword evidence="5" id="KW-0448">Lipopolysaccharide biosynthesis</keyword>
<evidence type="ECO:0000256" key="5">
    <source>
        <dbReference type="ARBA" id="ARBA00022985"/>
    </source>
</evidence>
<dbReference type="GO" id="GO:0099621">
    <property type="term" value="F:undecaprenyl-phosphate 4-deoxy-4-formamido-L-arabinose transferase activity"/>
    <property type="evidence" value="ECO:0007669"/>
    <property type="project" value="TreeGrafter"/>
</dbReference>
<evidence type="ECO:0000256" key="7">
    <source>
        <dbReference type="ARBA" id="ARBA00023136"/>
    </source>
</evidence>
<evidence type="ECO:0000256" key="2">
    <source>
        <dbReference type="ARBA" id="ARBA00022676"/>
    </source>
</evidence>
<evidence type="ECO:0000313" key="10">
    <source>
        <dbReference type="EMBL" id="SFU98656.1"/>
    </source>
</evidence>
<feature type="transmembrane region" description="Helical" evidence="8">
    <location>
        <begin position="238"/>
        <end position="259"/>
    </location>
</feature>
<dbReference type="OrthoDB" id="9807778at2"/>
<protein>
    <submittedName>
        <fullName evidence="10">Glycosyltransferase involved in cell wall bisynthesis</fullName>
    </submittedName>
</protein>
<accession>A0A1I7KMM1</accession>
<sequence>MQYNYDISVVVPLFNEEESLPELVRWIKRVMHANEFSYEVILVDDGSTDRSWDVINTLSAEDKAVKGISFNRNYGKSAALNEGFRRCSGEVVITMDADLQDSPEEIPGLYDMIKNQRFDLVSGWKKKRFDPLSKTIPTKLFNGATRKLSGIQLHDFNCGLKAYRQLLVKSIEVHGEMHRYIPVIAKWNGFTKIGEKVVQHQERKYGTTKFGLERFVYGFLDLLSITFVSRFKKRPMHFFGSMGTLMFVVGLGITIWLIAQKMLGIYQGVRVRDIVDQPLFFLALVAVILGVQLFLAGFLAEMISMASNKRNEYLIRDRVGALNR</sequence>
<reference evidence="11" key="1">
    <citation type="submission" date="2016-10" db="EMBL/GenBank/DDBJ databases">
        <authorList>
            <person name="Varghese N."/>
        </authorList>
    </citation>
    <scope>NUCLEOTIDE SEQUENCE [LARGE SCALE GENOMIC DNA]</scope>
    <source>
        <strain evidence="11">DSM 18820</strain>
    </source>
</reference>
<keyword evidence="1" id="KW-1003">Cell membrane</keyword>
<dbReference type="RefSeq" id="WP_068838675.1">
    <property type="nucleotide sequence ID" value="NZ_BMXC01000005.1"/>
</dbReference>
<dbReference type="AlphaFoldDB" id="A0A1I7KMM1"/>
<keyword evidence="6 8" id="KW-1133">Transmembrane helix</keyword>
<dbReference type="Gene3D" id="3.90.550.10">
    <property type="entry name" value="Spore Coat Polysaccharide Biosynthesis Protein SpsA, Chain A"/>
    <property type="match status" value="1"/>
</dbReference>
<dbReference type="CDD" id="cd04187">
    <property type="entry name" value="DPM1_like_bac"/>
    <property type="match status" value="1"/>
</dbReference>
<dbReference type="InterPro" id="IPR029044">
    <property type="entry name" value="Nucleotide-diphossugar_trans"/>
</dbReference>
<dbReference type="SUPFAM" id="SSF53448">
    <property type="entry name" value="Nucleotide-diphospho-sugar transferases"/>
    <property type="match status" value="1"/>
</dbReference>
<proteinExistence type="predicted"/>
<dbReference type="EMBL" id="FPCA01000006">
    <property type="protein sequence ID" value="SFU98656.1"/>
    <property type="molecule type" value="Genomic_DNA"/>
</dbReference>
<dbReference type="GO" id="GO:0009103">
    <property type="term" value="P:lipopolysaccharide biosynthetic process"/>
    <property type="evidence" value="ECO:0007669"/>
    <property type="project" value="UniProtKB-KW"/>
</dbReference>
<evidence type="ECO:0000256" key="3">
    <source>
        <dbReference type="ARBA" id="ARBA00022679"/>
    </source>
</evidence>
<keyword evidence="3 10" id="KW-0808">Transferase</keyword>
<dbReference type="InterPro" id="IPR001173">
    <property type="entry name" value="Glyco_trans_2-like"/>
</dbReference>
<evidence type="ECO:0000256" key="4">
    <source>
        <dbReference type="ARBA" id="ARBA00022692"/>
    </source>
</evidence>
<dbReference type="InterPro" id="IPR050256">
    <property type="entry name" value="Glycosyltransferase_2"/>
</dbReference>
<evidence type="ECO:0000256" key="1">
    <source>
        <dbReference type="ARBA" id="ARBA00022475"/>
    </source>
</evidence>
<gene>
    <name evidence="10" type="ORF">SAMN04487941_3901</name>
</gene>
<feature type="transmembrane region" description="Helical" evidence="8">
    <location>
        <begin position="279"/>
        <end position="300"/>
    </location>
</feature>
<dbReference type="STRING" id="388950.GCA_001611675_02721"/>
<dbReference type="PANTHER" id="PTHR48090">
    <property type="entry name" value="UNDECAPRENYL-PHOSPHATE 4-DEOXY-4-FORMAMIDO-L-ARABINOSE TRANSFERASE-RELATED"/>
    <property type="match status" value="1"/>
</dbReference>
<feature type="domain" description="Glycosyltransferase 2-like" evidence="9">
    <location>
        <begin position="8"/>
        <end position="167"/>
    </location>
</feature>
<keyword evidence="11" id="KW-1185">Reference proteome</keyword>
<dbReference type="Proteomes" id="UP000182491">
    <property type="component" value="Unassembled WGS sequence"/>
</dbReference>
<evidence type="ECO:0000256" key="6">
    <source>
        <dbReference type="ARBA" id="ARBA00022989"/>
    </source>
</evidence>
<dbReference type="GO" id="GO:0005886">
    <property type="term" value="C:plasma membrane"/>
    <property type="evidence" value="ECO:0007669"/>
    <property type="project" value="TreeGrafter"/>
</dbReference>
<keyword evidence="2" id="KW-0328">Glycosyltransferase</keyword>